<dbReference type="InterPro" id="IPR024571">
    <property type="entry name" value="ERAP1-like_C_dom"/>
</dbReference>
<reference evidence="2 3" key="1">
    <citation type="submission" date="2019-05" db="EMBL/GenBank/DDBJ databases">
        <title>Another draft genome of Portunus trituberculatus and its Hox gene families provides insights of decapod evolution.</title>
        <authorList>
            <person name="Jeong J.-H."/>
            <person name="Song I."/>
            <person name="Kim S."/>
            <person name="Choi T."/>
            <person name="Kim D."/>
            <person name="Ryu S."/>
            <person name="Kim W."/>
        </authorList>
    </citation>
    <scope>NUCLEOTIDE SEQUENCE [LARGE SCALE GENOMIC DNA]</scope>
    <source>
        <tissue evidence="2">Muscle</tissue>
    </source>
</reference>
<dbReference type="AlphaFoldDB" id="A0A5B7GRS3"/>
<evidence type="ECO:0000313" key="2">
    <source>
        <dbReference type="EMBL" id="MPC62700.1"/>
    </source>
</evidence>
<accession>A0A5B7GRS3</accession>
<protein>
    <submittedName>
        <fullName evidence="2">Endoplasmic reticulum aminopeptidase 2</fullName>
    </submittedName>
</protein>
<evidence type="ECO:0000313" key="3">
    <source>
        <dbReference type="Proteomes" id="UP000324222"/>
    </source>
</evidence>
<keyword evidence="2" id="KW-0031">Aminopeptidase</keyword>
<dbReference type="GO" id="GO:0004177">
    <property type="term" value="F:aminopeptidase activity"/>
    <property type="evidence" value="ECO:0007669"/>
    <property type="project" value="UniProtKB-KW"/>
</dbReference>
<proteinExistence type="predicted"/>
<feature type="domain" description="ERAP1-like C-terminal" evidence="1">
    <location>
        <begin position="4"/>
        <end position="68"/>
    </location>
</feature>
<dbReference type="Gene3D" id="1.25.50.20">
    <property type="match status" value="1"/>
</dbReference>
<keyword evidence="2" id="KW-0378">Hydrolase</keyword>
<dbReference type="EMBL" id="VSRR010019966">
    <property type="protein sequence ID" value="MPC62700.1"/>
    <property type="molecule type" value="Genomic_DNA"/>
</dbReference>
<gene>
    <name evidence="2" type="primary">ERAP2</name>
    <name evidence="2" type="ORF">E2C01_056789</name>
</gene>
<dbReference type="Proteomes" id="UP000324222">
    <property type="component" value="Unassembled WGS sequence"/>
</dbReference>
<name>A0A5B7GRS3_PORTR</name>
<dbReference type="OrthoDB" id="6750768at2759"/>
<keyword evidence="3" id="KW-1185">Reference proteome</keyword>
<keyword evidence="2" id="KW-0645">Protease</keyword>
<sequence>MVVADVLTVLQEVSKNPSGRFPAWRMVRQHWAQISRQFGQGSFTIGSIIKAVTSTFTSAFDLGEVSVWCFKEQVSFCSGVLVIMSLGMVRYAKNQVCPKLCVTI</sequence>
<evidence type="ECO:0000259" key="1">
    <source>
        <dbReference type="Pfam" id="PF11838"/>
    </source>
</evidence>
<organism evidence="2 3">
    <name type="scientific">Portunus trituberculatus</name>
    <name type="common">Swimming crab</name>
    <name type="synonym">Neptunus trituberculatus</name>
    <dbReference type="NCBI Taxonomy" id="210409"/>
    <lineage>
        <taxon>Eukaryota</taxon>
        <taxon>Metazoa</taxon>
        <taxon>Ecdysozoa</taxon>
        <taxon>Arthropoda</taxon>
        <taxon>Crustacea</taxon>
        <taxon>Multicrustacea</taxon>
        <taxon>Malacostraca</taxon>
        <taxon>Eumalacostraca</taxon>
        <taxon>Eucarida</taxon>
        <taxon>Decapoda</taxon>
        <taxon>Pleocyemata</taxon>
        <taxon>Brachyura</taxon>
        <taxon>Eubrachyura</taxon>
        <taxon>Portunoidea</taxon>
        <taxon>Portunidae</taxon>
        <taxon>Portuninae</taxon>
        <taxon>Portunus</taxon>
    </lineage>
</organism>
<dbReference type="Pfam" id="PF11838">
    <property type="entry name" value="ERAP1_C"/>
    <property type="match status" value="1"/>
</dbReference>
<comment type="caution">
    <text evidence="2">The sequence shown here is derived from an EMBL/GenBank/DDBJ whole genome shotgun (WGS) entry which is preliminary data.</text>
</comment>